<dbReference type="AlphaFoldDB" id="A0A0F9FW60"/>
<organism evidence="1">
    <name type="scientific">marine sediment metagenome</name>
    <dbReference type="NCBI Taxonomy" id="412755"/>
    <lineage>
        <taxon>unclassified sequences</taxon>
        <taxon>metagenomes</taxon>
        <taxon>ecological metagenomes</taxon>
    </lineage>
</organism>
<name>A0A0F9FW60_9ZZZZ</name>
<evidence type="ECO:0000313" key="1">
    <source>
        <dbReference type="EMBL" id="KKL55362.1"/>
    </source>
</evidence>
<comment type="caution">
    <text evidence="1">The sequence shown here is derived from an EMBL/GenBank/DDBJ whole genome shotgun (WGS) entry which is preliminary data.</text>
</comment>
<proteinExistence type="predicted"/>
<accession>A0A0F9FW60</accession>
<feature type="non-terminal residue" evidence="1">
    <location>
        <position position="1"/>
    </location>
</feature>
<protein>
    <submittedName>
        <fullName evidence="1">Uncharacterized protein</fullName>
    </submittedName>
</protein>
<gene>
    <name evidence="1" type="ORF">LCGC14_2256140</name>
</gene>
<reference evidence="1" key="1">
    <citation type="journal article" date="2015" name="Nature">
        <title>Complex archaea that bridge the gap between prokaryotes and eukaryotes.</title>
        <authorList>
            <person name="Spang A."/>
            <person name="Saw J.H."/>
            <person name="Jorgensen S.L."/>
            <person name="Zaremba-Niedzwiedzka K."/>
            <person name="Martijn J."/>
            <person name="Lind A.E."/>
            <person name="van Eijk R."/>
            <person name="Schleper C."/>
            <person name="Guy L."/>
            <person name="Ettema T.J."/>
        </authorList>
    </citation>
    <scope>NUCLEOTIDE SEQUENCE</scope>
</reference>
<dbReference type="EMBL" id="LAZR01030866">
    <property type="protein sequence ID" value="KKL55362.1"/>
    <property type="molecule type" value="Genomic_DNA"/>
</dbReference>
<sequence length="49" mass="5864">VVGREIEKMLRKLIEEEYIGKIKEFVSARMSDEFVKNILDKMWVAYLQS</sequence>